<dbReference type="PANTHER" id="PTHR43441:SF10">
    <property type="entry name" value="ACETYLTRANSFERASE"/>
    <property type="match status" value="1"/>
</dbReference>
<dbReference type="Pfam" id="PF13302">
    <property type="entry name" value="Acetyltransf_3"/>
    <property type="match status" value="2"/>
</dbReference>
<dbReference type="SUPFAM" id="SSF55729">
    <property type="entry name" value="Acyl-CoA N-acyltransferases (Nat)"/>
    <property type="match status" value="2"/>
</dbReference>
<dbReference type="InterPro" id="IPR051908">
    <property type="entry name" value="Ribosomal_N-acetyltransferase"/>
</dbReference>
<organism evidence="2 3">
    <name type="scientific">Gordonia hankookensis</name>
    <dbReference type="NCBI Taxonomy" id="589403"/>
    <lineage>
        <taxon>Bacteria</taxon>
        <taxon>Bacillati</taxon>
        <taxon>Actinomycetota</taxon>
        <taxon>Actinomycetes</taxon>
        <taxon>Mycobacteriales</taxon>
        <taxon>Gordoniaceae</taxon>
        <taxon>Gordonia</taxon>
    </lineage>
</organism>
<keyword evidence="3" id="KW-1185">Reference proteome</keyword>
<dbReference type="PANTHER" id="PTHR43441">
    <property type="entry name" value="RIBOSOMAL-PROTEIN-SERINE ACETYLTRANSFERASE"/>
    <property type="match status" value="1"/>
</dbReference>
<dbReference type="InterPro" id="IPR016181">
    <property type="entry name" value="Acyl_CoA_acyltransferase"/>
</dbReference>
<protein>
    <submittedName>
        <fullName evidence="2">GNAT N-acetyltransferase</fullName>
    </submittedName>
</protein>
<comment type="caution">
    <text evidence="2">The sequence shown here is derived from an EMBL/GenBank/DDBJ whole genome shotgun (WGS) entry which is preliminary data.</text>
</comment>
<dbReference type="InterPro" id="IPR000182">
    <property type="entry name" value="GNAT_dom"/>
</dbReference>
<feature type="domain" description="N-acetyltransferase" evidence="1">
    <location>
        <begin position="201"/>
        <end position="366"/>
    </location>
</feature>
<dbReference type="Gene3D" id="3.40.630.30">
    <property type="match status" value="2"/>
</dbReference>
<evidence type="ECO:0000313" key="3">
    <source>
        <dbReference type="Proteomes" id="UP000602395"/>
    </source>
</evidence>
<dbReference type="PROSITE" id="PS51186">
    <property type="entry name" value="GNAT"/>
    <property type="match status" value="2"/>
</dbReference>
<dbReference type="Proteomes" id="UP000602395">
    <property type="component" value="Unassembled WGS sequence"/>
</dbReference>
<gene>
    <name evidence="2" type="ORF">IDF66_03755</name>
</gene>
<name>A0ABR7WA38_9ACTN</name>
<proteinExistence type="predicted"/>
<accession>A0ABR7WA38</accession>
<evidence type="ECO:0000259" key="1">
    <source>
        <dbReference type="PROSITE" id="PS51186"/>
    </source>
</evidence>
<evidence type="ECO:0000313" key="2">
    <source>
        <dbReference type="EMBL" id="MBD1318687.1"/>
    </source>
</evidence>
<dbReference type="EMBL" id="JACWMS010000001">
    <property type="protein sequence ID" value="MBD1318687.1"/>
    <property type="molecule type" value="Genomic_DNA"/>
</dbReference>
<feature type="domain" description="N-acetyltransferase" evidence="1">
    <location>
        <begin position="33"/>
        <end position="182"/>
    </location>
</feature>
<reference evidence="2 3" key="1">
    <citation type="submission" date="2020-09" db="EMBL/GenBank/DDBJ databases">
        <title>Novel species in genus Gordonia.</title>
        <authorList>
            <person name="Zhang G."/>
        </authorList>
    </citation>
    <scope>NUCLEOTIDE SEQUENCE [LARGE SCALE GENOMIC DNA]</scope>
    <source>
        <strain evidence="2 3">ON-33</strain>
    </source>
</reference>
<sequence>MSRVPAELSWSPDVPVLGDGVVTLRGHRSSDLGRIVEMATDPEMIRWTRVPTPYGRGDAEQFALDDIPRGWDEGTGMGWAIDHGGRYVGNVDIRGAGAIVDIGFALHPDARGLGVMQRSVRLAVDHAFGVGKRAVRWQAAVGNLPSLRVAHACGFTLDAVVRDGLEIGDAICDAWVATLRPDDSPAPKTTWHASTFDTERFRLRPLAERDDERVRDTLDDPVSRKYLFERPVPLTVEHAAAERLRKWWTAARGETCTWVVADLATDTYLGDITLLDIDAVTGAEAGFYTHPDARGGGVLAEAFPAVVDHAFGVMGLRRLTMFAAMSNTGSKSLAQSAGFREFGTQQLAASSAGVFEDLIGFELLRD</sequence>